<keyword evidence="5 7" id="KW-0472">Membrane</keyword>
<reference evidence="9 10" key="1">
    <citation type="submission" date="2018-08" db="EMBL/GenBank/DDBJ databases">
        <title>Aphanomyces genome sequencing and annotation.</title>
        <authorList>
            <person name="Minardi D."/>
            <person name="Oidtmann B."/>
            <person name="Van Der Giezen M."/>
            <person name="Studholme D.J."/>
        </authorList>
    </citation>
    <scope>NUCLEOTIDE SEQUENCE [LARGE SCALE GENOMIC DNA]</scope>
    <source>
        <strain evidence="9 10">D2</strain>
    </source>
</reference>
<evidence type="ECO:0000259" key="8">
    <source>
        <dbReference type="PROSITE" id="PS51382"/>
    </source>
</evidence>
<evidence type="ECO:0000256" key="4">
    <source>
        <dbReference type="ARBA" id="ARBA00022989"/>
    </source>
</evidence>
<feature type="transmembrane region" description="Helical" evidence="7">
    <location>
        <begin position="676"/>
        <end position="698"/>
    </location>
</feature>
<dbReference type="AlphaFoldDB" id="A0A397DWB2"/>
<feature type="transmembrane region" description="Helical" evidence="7">
    <location>
        <begin position="524"/>
        <end position="545"/>
    </location>
</feature>
<dbReference type="GO" id="GO:0016020">
    <property type="term" value="C:membrane"/>
    <property type="evidence" value="ECO:0007669"/>
    <property type="project" value="UniProtKB-SubCell"/>
</dbReference>
<evidence type="ECO:0000256" key="7">
    <source>
        <dbReference type="SAM" id="Phobius"/>
    </source>
</evidence>
<dbReference type="InterPro" id="IPR004331">
    <property type="entry name" value="SPX_dom"/>
</dbReference>
<gene>
    <name evidence="9" type="ORF">DYB30_005102</name>
</gene>
<dbReference type="InterPro" id="IPR036259">
    <property type="entry name" value="MFS_trans_sf"/>
</dbReference>
<keyword evidence="3 7" id="KW-0812">Transmembrane</keyword>
<keyword evidence="4 7" id="KW-1133">Transmembrane helix</keyword>
<organism evidence="9 10">
    <name type="scientific">Aphanomyces astaci</name>
    <name type="common">Crayfish plague agent</name>
    <dbReference type="NCBI Taxonomy" id="112090"/>
    <lineage>
        <taxon>Eukaryota</taxon>
        <taxon>Sar</taxon>
        <taxon>Stramenopiles</taxon>
        <taxon>Oomycota</taxon>
        <taxon>Saprolegniomycetes</taxon>
        <taxon>Saprolegniales</taxon>
        <taxon>Verrucalvaceae</taxon>
        <taxon>Aphanomyces</taxon>
    </lineage>
</organism>
<sequence length="776" mass="85726">MSSGYEWATSTEAFLAATSGRRGVSSAYQLRALPRPSEIPSLSFDMEIYVDRAPMNELKFVVAKRKNMFDLMEHGTCAGLKRARYSRLKPCPPQPFFDSSPRKIMVKFGKRLAMSVNPLWEGQYLEYRQLKKELKKLSTPTGSDAEGSSSPSSALAQPKDGHARFQKKLDSEIEKIVLFFLTKQGEFASRLSAFRAQQQVATTPSPSTESEIETINALANGYRDIGEELVKLLYYVELNATGLRKILKKHDKNHKGKKITANYINSRVESNVSHLQQLYHDEGISAIIASIRAALDELRTLQMQVSGTNHEAAAATLTRSISEDEPILNRISVARQRLHQSTRYAKTIAAQALIFDSDLSDDEEEMLLKTIKMQKPSPISRFLNMFSTFLYMTNYYIVAPTSGEYATLLGYARYDMVRITLIYVSHGTAALSGVIVGMTPVASMLSAVLYSWWANRSFRNPLLFSTVCLVLGNLLYALALSYNSISMVLVGRLLNGFGGARSINRRYIADNYSREERTGASALFVTYSALGMSAGPAMAAVLNYIPDDLRVFGYLVTIETSPGWLMFGTYIDTLSSLWTNVPVVATLVIYVVLKLVLEILITSATGIVDWYFHWSSTSAGIFLAFLGLLMFPANVLVGYLSYRYVDGELILYSEVVLVVGIVGIICYSASYSAIQYVFGAVLIYVSTNVLEGVNMSLLSKTIPKAFARGTFNSGLLATEAGTLGRTLGNGAVTLAGIHGIEFLLNDTFIPMAAITLATIAYTIRVYPHLIHSSYEG</sequence>
<dbReference type="VEuPathDB" id="FungiDB:H257_17516"/>
<feature type="transmembrane region" description="Helical" evidence="7">
    <location>
        <begin position="419"/>
        <end position="450"/>
    </location>
</feature>
<name>A0A397DWB2_APHAT</name>
<evidence type="ECO:0000256" key="2">
    <source>
        <dbReference type="ARBA" id="ARBA00008335"/>
    </source>
</evidence>
<dbReference type="InterPro" id="IPR045264">
    <property type="entry name" value="SPXM_SPX_plant"/>
</dbReference>
<feature type="transmembrane region" description="Helical" evidence="7">
    <location>
        <begin position="462"/>
        <end position="479"/>
    </location>
</feature>
<comment type="subcellular location">
    <subcellularLocation>
        <location evidence="1">Membrane</location>
        <topology evidence="1">Multi-pass membrane protein</topology>
    </subcellularLocation>
</comment>
<feature type="transmembrane region" description="Helical" evidence="7">
    <location>
        <begin position="551"/>
        <end position="571"/>
    </location>
</feature>
<proteinExistence type="inferred from homology"/>
<accession>A0A397DWB2</accession>
<feature type="transmembrane region" description="Helical" evidence="7">
    <location>
        <begin position="583"/>
        <end position="608"/>
    </location>
</feature>
<dbReference type="EMBL" id="QUTD01004183">
    <property type="protein sequence ID" value="RHY69321.1"/>
    <property type="molecule type" value="Genomic_DNA"/>
</dbReference>
<comment type="similarity">
    <text evidence="2">Belongs to the major facilitator superfamily.</text>
</comment>
<dbReference type="PANTHER" id="PTHR23510:SF64">
    <property type="entry name" value="INNER MEMBRANE TRANSPORT PROTEIN YAJR"/>
    <property type="match status" value="1"/>
</dbReference>
<evidence type="ECO:0000256" key="1">
    <source>
        <dbReference type="ARBA" id="ARBA00004141"/>
    </source>
</evidence>
<comment type="caution">
    <text evidence="9">The sequence shown here is derived from an EMBL/GenBank/DDBJ whole genome shotgun (WGS) entry which is preliminary data.</text>
</comment>
<dbReference type="PROSITE" id="PS51382">
    <property type="entry name" value="SPX"/>
    <property type="match status" value="1"/>
</dbReference>
<feature type="region of interest" description="Disordered" evidence="6">
    <location>
        <begin position="138"/>
        <end position="161"/>
    </location>
</feature>
<dbReference type="Proteomes" id="UP000266643">
    <property type="component" value="Unassembled WGS sequence"/>
</dbReference>
<evidence type="ECO:0000256" key="6">
    <source>
        <dbReference type="SAM" id="MobiDB-lite"/>
    </source>
</evidence>
<feature type="transmembrane region" description="Helical" evidence="7">
    <location>
        <begin position="620"/>
        <end position="642"/>
    </location>
</feature>
<dbReference type="PANTHER" id="PTHR23510">
    <property type="entry name" value="INNER MEMBRANE TRANSPORT PROTEIN YAJR"/>
    <property type="match status" value="1"/>
</dbReference>
<dbReference type="GO" id="GO:0022857">
    <property type="term" value="F:transmembrane transporter activity"/>
    <property type="evidence" value="ECO:0007669"/>
    <property type="project" value="InterPro"/>
</dbReference>
<protein>
    <recommendedName>
        <fullName evidence="8">SPX domain-containing protein</fullName>
    </recommendedName>
</protein>
<dbReference type="Pfam" id="PF07690">
    <property type="entry name" value="MFS_1"/>
    <property type="match status" value="1"/>
</dbReference>
<dbReference type="InterPro" id="IPR011701">
    <property type="entry name" value="MFS"/>
</dbReference>
<evidence type="ECO:0000313" key="9">
    <source>
        <dbReference type="EMBL" id="RHY69321.1"/>
    </source>
</evidence>
<dbReference type="Gene3D" id="1.20.1250.20">
    <property type="entry name" value="MFS general substrate transporter like domains"/>
    <property type="match status" value="1"/>
</dbReference>
<dbReference type="InterPro" id="IPR051068">
    <property type="entry name" value="MFS_Domain-Containing_Protein"/>
</dbReference>
<dbReference type="SUPFAM" id="SSF103473">
    <property type="entry name" value="MFS general substrate transporter"/>
    <property type="match status" value="1"/>
</dbReference>
<evidence type="ECO:0000256" key="5">
    <source>
        <dbReference type="ARBA" id="ARBA00023136"/>
    </source>
</evidence>
<feature type="domain" description="SPX" evidence="8">
    <location>
        <begin position="106"/>
        <end position="264"/>
    </location>
</feature>
<dbReference type="CDD" id="cd14479">
    <property type="entry name" value="SPX-MFS_plant"/>
    <property type="match status" value="1"/>
</dbReference>
<evidence type="ECO:0000256" key="3">
    <source>
        <dbReference type="ARBA" id="ARBA00022692"/>
    </source>
</evidence>
<evidence type="ECO:0000313" key="10">
    <source>
        <dbReference type="Proteomes" id="UP000266643"/>
    </source>
</evidence>
<feature type="transmembrane region" description="Helical" evidence="7">
    <location>
        <begin position="649"/>
        <end position="670"/>
    </location>
</feature>